<comment type="caution">
    <text evidence="2">The sequence shown here is derived from an EMBL/GenBank/DDBJ whole genome shotgun (WGS) entry which is preliminary data.</text>
</comment>
<feature type="region of interest" description="Disordered" evidence="1">
    <location>
        <begin position="1"/>
        <end position="36"/>
    </location>
</feature>
<proteinExistence type="predicted"/>
<name>A0ABN0W3M0_9GAMM</name>
<feature type="compositionally biased region" description="Polar residues" evidence="1">
    <location>
        <begin position="1"/>
        <end position="13"/>
    </location>
</feature>
<feature type="compositionally biased region" description="Basic and acidic residues" evidence="1">
    <location>
        <begin position="20"/>
        <end position="36"/>
    </location>
</feature>
<evidence type="ECO:0000256" key="1">
    <source>
        <dbReference type="SAM" id="MobiDB-lite"/>
    </source>
</evidence>
<protein>
    <submittedName>
        <fullName evidence="2">Uncharacterized protein</fullName>
    </submittedName>
</protein>
<dbReference type="Proteomes" id="UP001501787">
    <property type="component" value="Unassembled WGS sequence"/>
</dbReference>
<feature type="region of interest" description="Disordered" evidence="1">
    <location>
        <begin position="134"/>
        <end position="232"/>
    </location>
</feature>
<evidence type="ECO:0000313" key="2">
    <source>
        <dbReference type="EMBL" id="GAA0324219.1"/>
    </source>
</evidence>
<dbReference type="EMBL" id="BAAAFR010000008">
    <property type="protein sequence ID" value="GAA0324219.1"/>
    <property type="molecule type" value="Genomic_DNA"/>
</dbReference>
<dbReference type="RefSeq" id="WP_201504485.1">
    <property type="nucleotide sequence ID" value="NZ_BAAAFR010000008.1"/>
</dbReference>
<sequence length="232" mass="26536">MPNNEDNNSTSKLPVTLKPTDFEYQKPKRRNELTEQKKYDKIDSKVGELVKLGTNGVTYVDEDAFPTIFQTTRPKAAFIFENQIPDADKRSFDGKNYAHSSAVVGLADKKSQEVRDADKQALLQYSRDSLINLSDSPEAQDMRRKVDSFTSKTLPKLRDERGVSTDEVTGEERKKGFAFHHVNPKELHTDPEDVLDPTKGRNLNPETHADVHRKNINNEDQFEKYQAEKKPK</sequence>
<reference evidence="2 3" key="1">
    <citation type="journal article" date="2019" name="Int. J. Syst. Evol. Microbiol.">
        <title>The Global Catalogue of Microorganisms (GCM) 10K type strain sequencing project: providing services to taxonomists for standard genome sequencing and annotation.</title>
        <authorList>
            <consortium name="The Broad Institute Genomics Platform"/>
            <consortium name="The Broad Institute Genome Sequencing Center for Infectious Disease"/>
            <person name="Wu L."/>
            <person name="Ma J."/>
        </authorList>
    </citation>
    <scope>NUCLEOTIDE SEQUENCE [LARGE SCALE GENOMIC DNA]</scope>
    <source>
        <strain evidence="2 3">JCM 16343</strain>
    </source>
</reference>
<gene>
    <name evidence="2" type="ORF">GCM10009129_22550</name>
</gene>
<organism evidence="2 3">
    <name type="scientific">Psychrobacter aestuarii</name>
    <dbReference type="NCBI Taxonomy" id="556327"/>
    <lineage>
        <taxon>Bacteria</taxon>
        <taxon>Pseudomonadati</taxon>
        <taxon>Pseudomonadota</taxon>
        <taxon>Gammaproteobacteria</taxon>
        <taxon>Moraxellales</taxon>
        <taxon>Moraxellaceae</taxon>
        <taxon>Psychrobacter</taxon>
    </lineage>
</organism>
<feature type="compositionally biased region" description="Basic and acidic residues" evidence="1">
    <location>
        <begin position="183"/>
        <end position="199"/>
    </location>
</feature>
<accession>A0ABN0W3M0</accession>
<keyword evidence="3" id="KW-1185">Reference proteome</keyword>
<evidence type="ECO:0000313" key="3">
    <source>
        <dbReference type="Proteomes" id="UP001501787"/>
    </source>
</evidence>
<feature type="compositionally biased region" description="Basic and acidic residues" evidence="1">
    <location>
        <begin position="156"/>
        <end position="175"/>
    </location>
</feature>
<feature type="compositionally biased region" description="Basic and acidic residues" evidence="1">
    <location>
        <begin position="207"/>
        <end position="232"/>
    </location>
</feature>